<dbReference type="OrthoDB" id="2619901at2"/>
<dbReference type="Proteomes" id="UP000029264">
    <property type="component" value="Unassembled WGS sequence"/>
</dbReference>
<evidence type="ECO:0000256" key="1">
    <source>
        <dbReference type="SAM" id="Phobius"/>
    </source>
</evidence>
<dbReference type="AlphaFoldDB" id="A0A094JKW2"/>
<dbReference type="Pfam" id="PF11196">
    <property type="entry name" value="DUF2834"/>
    <property type="match status" value="1"/>
</dbReference>
<feature type="transmembrane region" description="Helical" evidence="1">
    <location>
        <begin position="75"/>
        <end position="96"/>
    </location>
</feature>
<dbReference type="EMBL" id="JPEO01000002">
    <property type="protein sequence ID" value="KFZ38694.1"/>
    <property type="molecule type" value="Genomic_DNA"/>
</dbReference>
<keyword evidence="1" id="KW-0812">Transmembrane</keyword>
<keyword evidence="1" id="KW-1133">Transmembrane helix</keyword>
<evidence type="ECO:0000313" key="3">
    <source>
        <dbReference type="Proteomes" id="UP000029264"/>
    </source>
</evidence>
<feature type="transmembrane region" description="Helical" evidence="1">
    <location>
        <begin position="42"/>
        <end position="63"/>
    </location>
</feature>
<dbReference type="RefSeq" id="WP_037440044.1">
    <property type="nucleotide sequence ID" value="NZ_JPEO01000002.1"/>
</dbReference>
<sequence>MQKFYLLATILGALVPYAAFVPWLTTHGADLPLFLADAIANPISIFAWLDVLFAALTLLAFIVSNAISEKITHWYWALFATLLIGVSCGLPLYLYLKERHRASLCS</sequence>
<comment type="caution">
    <text evidence="2">The sequence shown here is derived from an EMBL/GenBank/DDBJ whole genome shotgun (WGS) entry which is preliminary data.</text>
</comment>
<organism evidence="2 3">
    <name type="scientific">Shewanella mangrovi</name>
    <dbReference type="NCBI Taxonomy" id="1515746"/>
    <lineage>
        <taxon>Bacteria</taxon>
        <taxon>Pseudomonadati</taxon>
        <taxon>Pseudomonadota</taxon>
        <taxon>Gammaproteobacteria</taxon>
        <taxon>Alteromonadales</taxon>
        <taxon>Shewanellaceae</taxon>
        <taxon>Shewanella</taxon>
    </lineage>
</organism>
<accession>A0A094JKW2</accession>
<keyword evidence="1" id="KW-0472">Membrane</keyword>
<dbReference type="STRING" id="1515746.HR45_04530"/>
<keyword evidence="3" id="KW-1185">Reference proteome</keyword>
<proteinExistence type="predicted"/>
<evidence type="ECO:0000313" key="2">
    <source>
        <dbReference type="EMBL" id="KFZ38694.1"/>
    </source>
</evidence>
<protein>
    <recommendedName>
        <fullName evidence="4">DUF2834 domain-containing protein</fullName>
    </recommendedName>
</protein>
<dbReference type="InterPro" id="IPR021362">
    <property type="entry name" value="DUF2834"/>
</dbReference>
<dbReference type="eggNOG" id="ENOG503307H">
    <property type="taxonomic scope" value="Bacteria"/>
</dbReference>
<evidence type="ECO:0008006" key="4">
    <source>
        <dbReference type="Google" id="ProtNLM"/>
    </source>
</evidence>
<reference evidence="2 3" key="1">
    <citation type="submission" date="2014-06" db="EMBL/GenBank/DDBJ databases">
        <title>Shewanella sp. YQH10.</title>
        <authorList>
            <person name="Liu Y."/>
            <person name="Zeng R."/>
        </authorList>
    </citation>
    <scope>NUCLEOTIDE SEQUENCE [LARGE SCALE GENOMIC DNA]</scope>
    <source>
        <strain evidence="2 3">YQH10</strain>
    </source>
</reference>
<gene>
    <name evidence="2" type="ORF">HR45_04530</name>
</gene>
<name>A0A094JKW2_9GAMM</name>